<evidence type="ECO:0000256" key="4">
    <source>
        <dbReference type="ARBA" id="ARBA00010617"/>
    </source>
</evidence>
<evidence type="ECO:0000256" key="12">
    <source>
        <dbReference type="ARBA" id="ARBA00023136"/>
    </source>
</evidence>
<dbReference type="GO" id="GO:0016705">
    <property type="term" value="F:oxidoreductase activity, acting on paired donors, with incorporation or reduction of molecular oxygen"/>
    <property type="evidence" value="ECO:0007669"/>
    <property type="project" value="InterPro"/>
</dbReference>
<feature type="binding site" description="axial binding residue" evidence="13">
    <location>
        <position position="439"/>
    </location>
    <ligand>
        <name>heme</name>
        <dbReference type="ChEBI" id="CHEBI:30413"/>
    </ligand>
    <ligandPart>
        <name>Fe</name>
        <dbReference type="ChEBI" id="CHEBI:18248"/>
    </ligandPart>
</feature>
<dbReference type="GO" id="GO:0020037">
    <property type="term" value="F:heme binding"/>
    <property type="evidence" value="ECO:0007669"/>
    <property type="project" value="InterPro"/>
</dbReference>
<organism evidence="15 16">
    <name type="scientific">Wolfiporia cocos (strain MD-104)</name>
    <name type="common">Brown rot fungus</name>
    <dbReference type="NCBI Taxonomy" id="742152"/>
    <lineage>
        <taxon>Eukaryota</taxon>
        <taxon>Fungi</taxon>
        <taxon>Dikarya</taxon>
        <taxon>Basidiomycota</taxon>
        <taxon>Agaricomycotina</taxon>
        <taxon>Agaricomycetes</taxon>
        <taxon>Polyporales</taxon>
        <taxon>Phaeolaceae</taxon>
        <taxon>Wolfiporia</taxon>
    </lineage>
</organism>
<keyword evidence="11 14" id="KW-0503">Monooxygenase</keyword>
<dbReference type="AlphaFoldDB" id="A0A2H3IZV7"/>
<dbReference type="SUPFAM" id="SSF48264">
    <property type="entry name" value="Cytochrome P450"/>
    <property type="match status" value="1"/>
</dbReference>
<name>A0A2H3IZV7_WOLCO</name>
<dbReference type="GO" id="GO:0004497">
    <property type="term" value="F:monooxygenase activity"/>
    <property type="evidence" value="ECO:0007669"/>
    <property type="project" value="UniProtKB-KW"/>
</dbReference>
<comment type="subcellular location">
    <subcellularLocation>
        <location evidence="2">Membrane</location>
        <topology evidence="2">Single-pass membrane protein</topology>
    </subcellularLocation>
</comment>
<dbReference type="PANTHER" id="PTHR46300">
    <property type="entry name" value="P450, PUTATIVE (EUROFUNG)-RELATED-RELATED"/>
    <property type="match status" value="1"/>
</dbReference>
<dbReference type="InterPro" id="IPR036396">
    <property type="entry name" value="Cyt_P450_sf"/>
</dbReference>
<dbReference type="EMBL" id="KB467831">
    <property type="protein sequence ID" value="PCH33073.1"/>
    <property type="molecule type" value="Genomic_DNA"/>
</dbReference>
<comment type="cofactor">
    <cofactor evidence="1 13">
        <name>heme</name>
        <dbReference type="ChEBI" id="CHEBI:30413"/>
    </cofactor>
</comment>
<dbReference type="OMA" id="RWVSIAP"/>
<dbReference type="GO" id="GO:0016020">
    <property type="term" value="C:membrane"/>
    <property type="evidence" value="ECO:0007669"/>
    <property type="project" value="UniProtKB-SubCell"/>
</dbReference>
<evidence type="ECO:0000256" key="14">
    <source>
        <dbReference type="RuleBase" id="RU000461"/>
    </source>
</evidence>
<keyword evidence="16" id="KW-1185">Reference proteome</keyword>
<dbReference type="STRING" id="742152.A0A2H3IZV7"/>
<comment type="similarity">
    <text evidence="4 14">Belongs to the cytochrome P450 family.</text>
</comment>
<keyword evidence="9 14" id="KW-0560">Oxidoreductase</keyword>
<proteinExistence type="inferred from homology"/>
<dbReference type="Pfam" id="PF00067">
    <property type="entry name" value="p450"/>
    <property type="match status" value="1"/>
</dbReference>
<accession>A0A2H3IZV7</accession>
<dbReference type="Proteomes" id="UP000218811">
    <property type="component" value="Unassembled WGS sequence"/>
</dbReference>
<dbReference type="PANTHER" id="PTHR46300:SF7">
    <property type="entry name" value="P450, PUTATIVE (EUROFUNG)-RELATED"/>
    <property type="match status" value="1"/>
</dbReference>
<keyword evidence="10 13" id="KW-0408">Iron</keyword>
<dbReference type="InterPro" id="IPR050364">
    <property type="entry name" value="Cytochrome_P450_fung"/>
</dbReference>
<comment type="pathway">
    <text evidence="3">Secondary metabolite biosynthesis.</text>
</comment>
<evidence type="ECO:0000256" key="11">
    <source>
        <dbReference type="ARBA" id="ARBA00023033"/>
    </source>
</evidence>
<evidence type="ECO:0000313" key="16">
    <source>
        <dbReference type="Proteomes" id="UP000218811"/>
    </source>
</evidence>
<keyword evidence="7 13" id="KW-0479">Metal-binding</keyword>
<keyword evidence="8" id="KW-1133">Transmembrane helix</keyword>
<reference evidence="15 16" key="1">
    <citation type="journal article" date="2012" name="Science">
        <title>The Paleozoic origin of enzymatic lignin decomposition reconstructed from 31 fungal genomes.</title>
        <authorList>
            <person name="Floudas D."/>
            <person name="Binder M."/>
            <person name="Riley R."/>
            <person name="Barry K."/>
            <person name="Blanchette R.A."/>
            <person name="Henrissat B."/>
            <person name="Martinez A.T."/>
            <person name="Otillar R."/>
            <person name="Spatafora J.W."/>
            <person name="Yadav J.S."/>
            <person name="Aerts A."/>
            <person name="Benoit I."/>
            <person name="Boyd A."/>
            <person name="Carlson A."/>
            <person name="Copeland A."/>
            <person name="Coutinho P.M."/>
            <person name="de Vries R.P."/>
            <person name="Ferreira P."/>
            <person name="Findley K."/>
            <person name="Foster B."/>
            <person name="Gaskell J."/>
            <person name="Glotzer D."/>
            <person name="Gorecki P."/>
            <person name="Heitman J."/>
            <person name="Hesse C."/>
            <person name="Hori C."/>
            <person name="Igarashi K."/>
            <person name="Jurgens J.A."/>
            <person name="Kallen N."/>
            <person name="Kersten P."/>
            <person name="Kohler A."/>
            <person name="Kuees U."/>
            <person name="Kumar T.K.A."/>
            <person name="Kuo A."/>
            <person name="LaButti K."/>
            <person name="Larrondo L.F."/>
            <person name="Lindquist E."/>
            <person name="Ling A."/>
            <person name="Lombard V."/>
            <person name="Lucas S."/>
            <person name="Lundell T."/>
            <person name="Martin R."/>
            <person name="McLaughlin D.J."/>
            <person name="Morgenstern I."/>
            <person name="Morin E."/>
            <person name="Murat C."/>
            <person name="Nagy L.G."/>
            <person name="Nolan M."/>
            <person name="Ohm R.A."/>
            <person name="Patyshakuliyeva A."/>
            <person name="Rokas A."/>
            <person name="Ruiz-Duenas F.J."/>
            <person name="Sabat G."/>
            <person name="Salamov A."/>
            <person name="Samejima M."/>
            <person name="Schmutz J."/>
            <person name="Slot J.C."/>
            <person name="St John F."/>
            <person name="Stenlid J."/>
            <person name="Sun H."/>
            <person name="Sun S."/>
            <person name="Syed K."/>
            <person name="Tsang A."/>
            <person name="Wiebenga A."/>
            <person name="Young D."/>
            <person name="Pisabarro A."/>
            <person name="Eastwood D.C."/>
            <person name="Martin F."/>
            <person name="Cullen D."/>
            <person name="Grigoriev I.V."/>
            <person name="Hibbett D.S."/>
        </authorList>
    </citation>
    <scope>NUCLEOTIDE SEQUENCE [LARGE SCALE GENOMIC DNA]</scope>
    <source>
        <strain evidence="15 16">MD-104</strain>
    </source>
</reference>
<evidence type="ECO:0000256" key="3">
    <source>
        <dbReference type="ARBA" id="ARBA00005179"/>
    </source>
</evidence>
<evidence type="ECO:0000256" key="9">
    <source>
        <dbReference type="ARBA" id="ARBA00023002"/>
    </source>
</evidence>
<dbReference type="Gene3D" id="1.10.630.10">
    <property type="entry name" value="Cytochrome P450"/>
    <property type="match status" value="1"/>
</dbReference>
<dbReference type="InterPro" id="IPR002401">
    <property type="entry name" value="Cyt_P450_E_grp-I"/>
</dbReference>
<keyword evidence="5 13" id="KW-0349">Heme</keyword>
<evidence type="ECO:0000256" key="5">
    <source>
        <dbReference type="ARBA" id="ARBA00022617"/>
    </source>
</evidence>
<dbReference type="InterPro" id="IPR017972">
    <property type="entry name" value="Cyt_P450_CS"/>
</dbReference>
<dbReference type="PROSITE" id="PS00086">
    <property type="entry name" value="CYTOCHROME_P450"/>
    <property type="match status" value="1"/>
</dbReference>
<evidence type="ECO:0000256" key="8">
    <source>
        <dbReference type="ARBA" id="ARBA00022989"/>
    </source>
</evidence>
<dbReference type="PRINTS" id="PR00385">
    <property type="entry name" value="P450"/>
</dbReference>
<evidence type="ECO:0000256" key="10">
    <source>
        <dbReference type="ARBA" id="ARBA00023004"/>
    </source>
</evidence>
<dbReference type="GO" id="GO:0005506">
    <property type="term" value="F:iron ion binding"/>
    <property type="evidence" value="ECO:0007669"/>
    <property type="project" value="InterPro"/>
</dbReference>
<evidence type="ECO:0000256" key="6">
    <source>
        <dbReference type="ARBA" id="ARBA00022692"/>
    </source>
</evidence>
<protein>
    <submittedName>
        <fullName evidence="15">Cytochrome P450</fullName>
    </submittedName>
</protein>
<dbReference type="InterPro" id="IPR001128">
    <property type="entry name" value="Cyt_P450"/>
</dbReference>
<evidence type="ECO:0000313" key="15">
    <source>
        <dbReference type="EMBL" id="PCH33073.1"/>
    </source>
</evidence>
<evidence type="ECO:0000256" key="13">
    <source>
        <dbReference type="PIRSR" id="PIRSR602401-1"/>
    </source>
</evidence>
<gene>
    <name evidence="15" type="ORF">WOLCODRAFT_92902</name>
</gene>
<dbReference type="PRINTS" id="PR00463">
    <property type="entry name" value="EP450I"/>
</dbReference>
<evidence type="ECO:0000256" key="7">
    <source>
        <dbReference type="ARBA" id="ARBA00022723"/>
    </source>
</evidence>
<evidence type="ECO:0000256" key="1">
    <source>
        <dbReference type="ARBA" id="ARBA00001971"/>
    </source>
</evidence>
<keyword evidence="6" id="KW-0812">Transmembrane</keyword>
<evidence type="ECO:0000256" key="2">
    <source>
        <dbReference type="ARBA" id="ARBA00004167"/>
    </source>
</evidence>
<dbReference type="OrthoDB" id="1470350at2759"/>
<keyword evidence="12" id="KW-0472">Membrane</keyword>
<sequence>MVLQMLAALVVFTGCVFWISTKRRDRRLPPGPCGRPLLGHYGMLPKTNIWTYFHALSKQYGNMFRIRVLGHDIVVVGSFDAADALLHKQSNRYSNKPRRRMGELSGLTATLPFMDPGPLFQNARKLFRQELGPRALTQYYHDIERTARSYAQTFVSDPNCECLEHNIDRSMGVLFMKVASGYVVNDDDDDRVLAPVKQLADFAADVLGGMYSIIDRIPLLSALPLWAPGTELLRLAESWRKRLHQIADANAERVREELTSGSPSTSFMGNLYSNSEEFNFDEEQFEFIAVTMTAGGMLPLQSASLTFLTAMARYPGIQKKAQAEVDRVLGGNRLPLMSDRQDLPYVSAIILEVLRWVPLAPLLARNVLEDDEYEGYLIPKGATIVANNWSITRDPKIYPEPHIFRPERFLSLVDDSQDPTTEHPLDPREYAFGYGRRICPGLDFAEAILFMNITHILAVFDILPTDSAKTPTSDEDIEMKTVGAACRVESVQCVLRPRSADALALLGDL</sequence>